<evidence type="ECO:0000313" key="6">
    <source>
        <dbReference type="Proteomes" id="UP001177003"/>
    </source>
</evidence>
<feature type="domain" description="TFIIS N-terminal" evidence="4">
    <location>
        <begin position="163"/>
        <end position="240"/>
    </location>
</feature>
<evidence type="ECO:0000256" key="2">
    <source>
        <dbReference type="ARBA" id="ARBA00023242"/>
    </source>
</evidence>
<dbReference type="SMART" id="SM00509">
    <property type="entry name" value="TFS2N"/>
    <property type="match status" value="1"/>
</dbReference>
<comment type="subcellular location">
    <subcellularLocation>
        <location evidence="1 3">Nucleus</location>
    </subcellularLocation>
</comment>
<reference evidence="5" key="1">
    <citation type="submission" date="2023-04" db="EMBL/GenBank/DDBJ databases">
        <authorList>
            <person name="Vijverberg K."/>
            <person name="Xiong W."/>
            <person name="Schranz E."/>
        </authorList>
    </citation>
    <scope>NUCLEOTIDE SEQUENCE</scope>
</reference>
<dbReference type="SUPFAM" id="SSF47676">
    <property type="entry name" value="Conserved domain common to transcription factors TFIIS, elongin A, CRSP70"/>
    <property type="match status" value="1"/>
</dbReference>
<dbReference type="Gene3D" id="1.20.930.10">
    <property type="entry name" value="Conserved domain common to transcription factors TFIIS, elongin A, CRSP70"/>
    <property type="match status" value="1"/>
</dbReference>
<dbReference type="InterPro" id="IPR017923">
    <property type="entry name" value="TFIIS_N"/>
</dbReference>
<name>A0AA36EEY7_LACSI</name>
<organism evidence="5 6">
    <name type="scientific">Lactuca saligna</name>
    <name type="common">Willowleaf lettuce</name>
    <dbReference type="NCBI Taxonomy" id="75948"/>
    <lineage>
        <taxon>Eukaryota</taxon>
        <taxon>Viridiplantae</taxon>
        <taxon>Streptophyta</taxon>
        <taxon>Embryophyta</taxon>
        <taxon>Tracheophyta</taxon>
        <taxon>Spermatophyta</taxon>
        <taxon>Magnoliopsida</taxon>
        <taxon>eudicotyledons</taxon>
        <taxon>Gunneridae</taxon>
        <taxon>Pentapetalae</taxon>
        <taxon>asterids</taxon>
        <taxon>campanulids</taxon>
        <taxon>Asterales</taxon>
        <taxon>Asteraceae</taxon>
        <taxon>Cichorioideae</taxon>
        <taxon>Cichorieae</taxon>
        <taxon>Lactucinae</taxon>
        <taxon>Lactuca</taxon>
    </lineage>
</organism>
<dbReference type="PROSITE" id="PS51319">
    <property type="entry name" value="TFIIS_N"/>
    <property type="match status" value="1"/>
</dbReference>
<keyword evidence="6" id="KW-1185">Reference proteome</keyword>
<evidence type="ECO:0000313" key="5">
    <source>
        <dbReference type="EMBL" id="CAI9293848.1"/>
    </source>
</evidence>
<dbReference type="Pfam" id="PF08711">
    <property type="entry name" value="Med26"/>
    <property type="match status" value="1"/>
</dbReference>
<gene>
    <name evidence="5" type="ORF">LSALG_LOCUS32856</name>
</gene>
<dbReference type="Proteomes" id="UP001177003">
    <property type="component" value="Chromosome 7"/>
</dbReference>
<protein>
    <recommendedName>
        <fullName evidence="4">TFIIS N-terminal domain-containing protein</fullName>
    </recommendedName>
</protein>
<accession>A0AA36EEY7</accession>
<dbReference type="PANTHER" id="PTHR46554:SF2">
    <property type="entry name" value="TFIIS N-TERMINAL DOMAIN-CONTAINING PROTEIN"/>
    <property type="match status" value="1"/>
</dbReference>
<evidence type="ECO:0000256" key="1">
    <source>
        <dbReference type="ARBA" id="ARBA00004123"/>
    </source>
</evidence>
<dbReference type="EMBL" id="OX465083">
    <property type="protein sequence ID" value="CAI9293848.1"/>
    <property type="molecule type" value="Genomic_DNA"/>
</dbReference>
<keyword evidence="2 3" id="KW-0539">Nucleus</keyword>
<sequence length="331" mass="37776">MEDLKSAALTEDWRNFLWNTKGDIFEIIKRAIMVAASDQPTEFRTIRHEIVRTLFSGEFMMCTGCDNRKKHSPKMSKQTEETKIIGEDLMMKDILDKSPDESECLLVVPVPPTEQLVPTCKQQRPTILKLNTETQFPIPKGPVTPENKDIGLGTRGYSQGVVEVLRMKLKIRDKSGDQSESESVCDLVTKLDSMKLSVNSNLEATEIGKSFDPLKNHASKNVDQIARTLIKEWKSTVDEWTENQSRVDCVVEPTSQQVKPTNLHMYMERKLEVSEKALKIGDGGVTDSMEKPKARKRKLQEEFQKVEDMKKKRRIQMMSCTESPSMAFFPI</sequence>
<proteinExistence type="predicted"/>
<evidence type="ECO:0000259" key="4">
    <source>
        <dbReference type="PROSITE" id="PS51319"/>
    </source>
</evidence>
<dbReference type="AlphaFoldDB" id="A0AA36EEY7"/>
<dbReference type="PANTHER" id="PTHR46554">
    <property type="entry name" value="MEDIATOR OF RNA POLYMERASE II TRANSCRIPTION SUBUNIT 26A-RELATED"/>
    <property type="match status" value="1"/>
</dbReference>
<dbReference type="InterPro" id="IPR003617">
    <property type="entry name" value="TFIIS/CRSP70_N_sub"/>
</dbReference>
<dbReference type="InterPro" id="IPR035441">
    <property type="entry name" value="TFIIS/LEDGF_dom_sf"/>
</dbReference>
<evidence type="ECO:0000256" key="3">
    <source>
        <dbReference type="PROSITE-ProRule" id="PRU00649"/>
    </source>
</evidence>
<dbReference type="GO" id="GO:0005634">
    <property type="term" value="C:nucleus"/>
    <property type="evidence" value="ECO:0007669"/>
    <property type="project" value="UniProtKB-SubCell"/>
</dbReference>